<sequence length="57" mass="6589">MQFRDFLFPTHFEFIICLCPTILHNTSEASAISGFIQYFMTYFVVIAGYQSAEGIRD</sequence>
<accession>A0A5J4U0J1</accession>
<dbReference type="Proteomes" id="UP000324800">
    <property type="component" value="Unassembled WGS sequence"/>
</dbReference>
<comment type="caution">
    <text evidence="1">The sequence shown here is derived from an EMBL/GenBank/DDBJ whole genome shotgun (WGS) entry which is preliminary data.</text>
</comment>
<evidence type="ECO:0000313" key="1">
    <source>
        <dbReference type="EMBL" id="KAA6363491.1"/>
    </source>
</evidence>
<gene>
    <name evidence="1" type="ORF">EZS28_040980</name>
</gene>
<organism evidence="1 2">
    <name type="scientific">Streblomastix strix</name>
    <dbReference type="NCBI Taxonomy" id="222440"/>
    <lineage>
        <taxon>Eukaryota</taxon>
        <taxon>Metamonada</taxon>
        <taxon>Preaxostyla</taxon>
        <taxon>Oxymonadida</taxon>
        <taxon>Streblomastigidae</taxon>
        <taxon>Streblomastix</taxon>
    </lineage>
</organism>
<reference evidence="1 2" key="1">
    <citation type="submission" date="2019-03" db="EMBL/GenBank/DDBJ databases">
        <title>Single cell metagenomics reveals metabolic interactions within the superorganism composed of flagellate Streblomastix strix and complex community of Bacteroidetes bacteria on its surface.</title>
        <authorList>
            <person name="Treitli S.C."/>
            <person name="Kolisko M."/>
            <person name="Husnik F."/>
            <person name="Keeling P."/>
            <person name="Hampl V."/>
        </authorList>
    </citation>
    <scope>NUCLEOTIDE SEQUENCE [LARGE SCALE GENOMIC DNA]</scope>
    <source>
        <strain evidence="1">ST1C</strain>
    </source>
</reference>
<name>A0A5J4U0J1_9EUKA</name>
<feature type="non-terminal residue" evidence="1">
    <location>
        <position position="57"/>
    </location>
</feature>
<evidence type="ECO:0000313" key="2">
    <source>
        <dbReference type="Proteomes" id="UP000324800"/>
    </source>
</evidence>
<dbReference type="AlphaFoldDB" id="A0A5J4U0J1"/>
<dbReference type="EMBL" id="SNRW01022849">
    <property type="protein sequence ID" value="KAA6363491.1"/>
    <property type="molecule type" value="Genomic_DNA"/>
</dbReference>
<proteinExistence type="predicted"/>
<protein>
    <submittedName>
        <fullName evidence="1">Uncharacterized protein</fullName>
    </submittedName>
</protein>